<keyword evidence="1" id="KW-0175">Coiled coil</keyword>
<feature type="region of interest" description="Disordered" evidence="2">
    <location>
        <begin position="131"/>
        <end position="150"/>
    </location>
</feature>
<keyword evidence="3" id="KW-1185">Reference proteome</keyword>
<evidence type="ECO:0000256" key="2">
    <source>
        <dbReference type="SAM" id="MobiDB-lite"/>
    </source>
</evidence>
<accession>A0A914PJF2</accession>
<organism evidence="3 4">
    <name type="scientific">Panagrolaimus davidi</name>
    <dbReference type="NCBI Taxonomy" id="227884"/>
    <lineage>
        <taxon>Eukaryota</taxon>
        <taxon>Metazoa</taxon>
        <taxon>Ecdysozoa</taxon>
        <taxon>Nematoda</taxon>
        <taxon>Chromadorea</taxon>
        <taxon>Rhabditida</taxon>
        <taxon>Tylenchina</taxon>
        <taxon>Panagrolaimomorpha</taxon>
        <taxon>Panagrolaimoidea</taxon>
        <taxon>Panagrolaimidae</taxon>
        <taxon>Panagrolaimus</taxon>
    </lineage>
</organism>
<name>A0A914PJF2_9BILA</name>
<protein>
    <submittedName>
        <fullName evidence="4">Uncharacterized protein</fullName>
    </submittedName>
</protein>
<feature type="coiled-coil region" evidence="1">
    <location>
        <begin position="1"/>
        <end position="70"/>
    </location>
</feature>
<evidence type="ECO:0000313" key="4">
    <source>
        <dbReference type="WBParaSite" id="PDA_v2.g18048.t1"/>
    </source>
</evidence>
<dbReference type="WBParaSite" id="PDA_v2.g18048.t1">
    <property type="protein sequence ID" value="PDA_v2.g18048.t1"/>
    <property type="gene ID" value="PDA_v2.g18048"/>
</dbReference>
<dbReference type="AlphaFoldDB" id="A0A914PJF2"/>
<dbReference type="Proteomes" id="UP000887578">
    <property type="component" value="Unplaced"/>
</dbReference>
<evidence type="ECO:0000256" key="1">
    <source>
        <dbReference type="SAM" id="Coils"/>
    </source>
</evidence>
<reference evidence="4" key="1">
    <citation type="submission" date="2022-11" db="UniProtKB">
        <authorList>
            <consortium name="WormBaseParasite"/>
        </authorList>
    </citation>
    <scope>IDENTIFICATION</scope>
</reference>
<evidence type="ECO:0000313" key="3">
    <source>
        <dbReference type="Proteomes" id="UP000887578"/>
    </source>
</evidence>
<proteinExistence type="predicted"/>
<sequence>MKELELKNVLIEQKSKEDQAKFETEKTEMINQMIKLEKQLQSKESIEIELQTKTAEMEKQNIDLQTENDERKVIIENQNKKLMGLSAIIKNQEKVEIYLRSKITELEKPYERETELKNEEINDLVEKMKTIESDNPKQSNQNRENVFRTPVKKNRKEMCGLI</sequence>